<accession>A0A7C3VHZ0</accession>
<feature type="transmembrane region" description="Helical" evidence="1">
    <location>
        <begin position="171"/>
        <end position="196"/>
    </location>
</feature>
<dbReference type="EMBL" id="DSPX01000150">
    <property type="protein sequence ID" value="HGG01892.1"/>
    <property type="molecule type" value="Genomic_DNA"/>
</dbReference>
<dbReference type="AlphaFoldDB" id="A0A7C3VHZ0"/>
<feature type="transmembrane region" description="Helical" evidence="1">
    <location>
        <begin position="15"/>
        <end position="33"/>
    </location>
</feature>
<feature type="transmembrane region" description="Helical" evidence="1">
    <location>
        <begin position="272"/>
        <end position="292"/>
    </location>
</feature>
<keyword evidence="1" id="KW-0472">Membrane</keyword>
<protein>
    <recommendedName>
        <fullName evidence="3">Glycosyltransferase RgtA/B/C/D-like domain-containing protein</fullName>
    </recommendedName>
</protein>
<proteinExistence type="predicted"/>
<feature type="transmembrane region" description="Helical" evidence="1">
    <location>
        <begin position="208"/>
        <end position="228"/>
    </location>
</feature>
<keyword evidence="1" id="KW-0812">Transmembrane</keyword>
<comment type="caution">
    <text evidence="2">The sequence shown here is derived from an EMBL/GenBank/DDBJ whole genome shotgun (WGS) entry which is preliminary data.</text>
</comment>
<gene>
    <name evidence="2" type="ORF">ENR15_14915</name>
</gene>
<feature type="transmembrane region" description="Helical" evidence="1">
    <location>
        <begin position="341"/>
        <end position="359"/>
    </location>
</feature>
<feature type="transmembrane region" description="Helical" evidence="1">
    <location>
        <begin position="308"/>
        <end position="329"/>
    </location>
</feature>
<evidence type="ECO:0000313" key="2">
    <source>
        <dbReference type="EMBL" id="HGG01892.1"/>
    </source>
</evidence>
<keyword evidence="1" id="KW-1133">Transmembrane helix</keyword>
<feature type="transmembrane region" description="Helical" evidence="1">
    <location>
        <begin position="368"/>
        <end position="385"/>
    </location>
</feature>
<evidence type="ECO:0000256" key="1">
    <source>
        <dbReference type="SAM" id="Phobius"/>
    </source>
</evidence>
<organism evidence="2">
    <name type="scientific">Planktothricoides sp. SpSt-374</name>
    <dbReference type="NCBI Taxonomy" id="2282167"/>
    <lineage>
        <taxon>Bacteria</taxon>
        <taxon>Bacillati</taxon>
        <taxon>Cyanobacteriota</taxon>
        <taxon>Cyanophyceae</taxon>
        <taxon>Oscillatoriophycideae</taxon>
        <taxon>Oscillatoriales</taxon>
        <taxon>Oscillatoriaceae</taxon>
        <taxon>Planktothricoides</taxon>
    </lineage>
</organism>
<feature type="transmembrane region" description="Helical" evidence="1">
    <location>
        <begin position="103"/>
        <end position="135"/>
    </location>
</feature>
<sequence length="557" mass="62765">MTKDKSPMTKDKKHLFWLIGSLTFAVIYGSMAMQKAFKTAYVVQDDARQHVFWMQRFLDPELFPDDFITDYFQSVATGGYKALYQVMAGLGVEPFLFNKLLPLVLGLITTFYCFQLCLELLPVPFAGFAAAVLLNQSLWMGFDLVSATPRAFAYPLFVAFLYYWLQRRWLPLLISIGLMGGFYPTCVLLASGILFWQMLVSQKQKLNLDFLGLASLGLAVVVMLGYAMEPSAYGSLVSGAAAREMPEFLPGGRNYFFDDNPFLFWLTGSRSGWLPLLMPPLIWVGLCLPWLLQQKSRFPLAGMVTEKIRIFSAIIITSTGWFVLAHLLLFKLYLPSRFTNLSLRVVMALAAGMVTAIVWDKIWRAKKWLPLGWLLLGLLLLYPHLDSSFPRTSYRVIKDPTIYEFFQQQPKDILIASLSDAANNIPTFSGRKILVSREYGISYHQAYVQEFRQRATNLIAAQYTPDLTTVQNFIRKYGVDFWLLDRNAFTPEYLAENTWLQQYQPVAGEAVATLQGGVTPALASLQAGCTILNAGDYTIMAADCIMKGSSTESNASN</sequence>
<evidence type="ECO:0008006" key="3">
    <source>
        <dbReference type="Google" id="ProtNLM"/>
    </source>
</evidence>
<reference evidence="2" key="1">
    <citation type="journal article" date="2020" name="mSystems">
        <title>Genome- and Community-Level Interaction Insights into Carbon Utilization and Element Cycling Functions of Hydrothermarchaeota in Hydrothermal Sediment.</title>
        <authorList>
            <person name="Zhou Z."/>
            <person name="Liu Y."/>
            <person name="Xu W."/>
            <person name="Pan J."/>
            <person name="Luo Z.H."/>
            <person name="Li M."/>
        </authorList>
    </citation>
    <scope>NUCLEOTIDE SEQUENCE [LARGE SCALE GENOMIC DNA]</scope>
    <source>
        <strain evidence="2">SpSt-374</strain>
    </source>
</reference>
<name>A0A7C3VHZ0_9CYAN</name>